<organism evidence="3 4">
    <name type="scientific">Gossypium anomalum</name>
    <dbReference type="NCBI Taxonomy" id="47600"/>
    <lineage>
        <taxon>Eukaryota</taxon>
        <taxon>Viridiplantae</taxon>
        <taxon>Streptophyta</taxon>
        <taxon>Embryophyta</taxon>
        <taxon>Tracheophyta</taxon>
        <taxon>Spermatophyta</taxon>
        <taxon>Magnoliopsida</taxon>
        <taxon>eudicotyledons</taxon>
        <taxon>Gunneridae</taxon>
        <taxon>Pentapetalae</taxon>
        <taxon>rosids</taxon>
        <taxon>malvids</taxon>
        <taxon>Malvales</taxon>
        <taxon>Malvaceae</taxon>
        <taxon>Malvoideae</taxon>
        <taxon>Gossypium</taxon>
    </lineage>
</organism>
<dbReference type="SMART" id="SM00369">
    <property type="entry name" value="LRR_TYP"/>
    <property type="match status" value="4"/>
</dbReference>
<evidence type="ECO:0000256" key="2">
    <source>
        <dbReference type="ARBA" id="ARBA00022737"/>
    </source>
</evidence>
<evidence type="ECO:0000313" key="3">
    <source>
        <dbReference type="EMBL" id="KAG8475794.1"/>
    </source>
</evidence>
<keyword evidence="4" id="KW-1185">Reference proteome</keyword>
<keyword evidence="2" id="KW-0677">Repeat</keyword>
<sequence length="395" mass="44478">MGSSESKAADSKANRIARWRSTGIVALREAKLKSHWIPPIMKASWILDPAYYEGKLDQTPNCMVYLLQLNRCRVHVYFLSLRPLISGNYISESSRVGTFIPYWLRNIVVQTFPYGVLDLDKSVRTLDLTQNKLVEIPMEISKLVNMQRLVRYSQLLLAICRVSFHVIQTQILACNHIEQLPSTMGNLQSLKAMILDGNRITSLPDELGELVKLEKLSISGNMLMSLPNTIGSLRNLSLLNVSNNKLKYLPESIGICSSLEELQANDNLIEELPASVCNLVQLKSLSLNNNKVNQASKGPSRFCHPNTTVTEKPSIPIWGRETRVPCCQSTIPPNILKDCKALQNFSLHDNPISMSQFQQMDGFEEFEARRKKKFDKQLDSNVMIGSKGLDEGVDL</sequence>
<proteinExistence type="predicted"/>
<dbReference type="GO" id="GO:0005737">
    <property type="term" value="C:cytoplasm"/>
    <property type="evidence" value="ECO:0007669"/>
    <property type="project" value="TreeGrafter"/>
</dbReference>
<name>A0A8J6CKL1_9ROSI</name>
<dbReference type="InterPro" id="IPR001611">
    <property type="entry name" value="Leu-rich_rpt"/>
</dbReference>
<dbReference type="Gene3D" id="3.80.10.10">
    <property type="entry name" value="Ribonuclease Inhibitor"/>
    <property type="match status" value="2"/>
</dbReference>
<comment type="caution">
    <text evidence="3">The sequence shown here is derived from an EMBL/GenBank/DDBJ whole genome shotgun (WGS) entry which is preliminary data.</text>
</comment>
<protein>
    <submittedName>
        <fullName evidence="3">Uncharacterized protein</fullName>
    </submittedName>
</protein>
<dbReference type="SUPFAM" id="SSF52047">
    <property type="entry name" value="RNI-like"/>
    <property type="match status" value="1"/>
</dbReference>
<dbReference type="EMBL" id="JAHUZN010000012">
    <property type="protein sequence ID" value="KAG8475794.1"/>
    <property type="molecule type" value="Genomic_DNA"/>
</dbReference>
<dbReference type="InterPro" id="IPR003591">
    <property type="entry name" value="Leu-rich_rpt_typical-subtyp"/>
</dbReference>
<dbReference type="Proteomes" id="UP000701853">
    <property type="component" value="Chromosome 12"/>
</dbReference>
<dbReference type="PANTHER" id="PTHR48051">
    <property type="match status" value="1"/>
</dbReference>
<evidence type="ECO:0000313" key="4">
    <source>
        <dbReference type="Proteomes" id="UP000701853"/>
    </source>
</evidence>
<dbReference type="InterPro" id="IPR050216">
    <property type="entry name" value="LRR_domain-containing"/>
</dbReference>
<dbReference type="InterPro" id="IPR032675">
    <property type="entry name" value="LRR_dom_sf"/>
</dbReference>
<gene>
    <name evidence="3" type="ORF">CXB51_032579</name>
</gene>
<dbReference type="AlphaFoldDB" id="A0A8J6CKL1"/>
<dbReference type="SMART" id="SM00364">
    <property type="entry name" value="LRR_BAC"/>
    <property type="match status" value="4"/>
</dbReference>
<reference evidence="3 4" key="1">
    <citation type="journal article" date="2021" name="bioRxiv">
        <title>The Gossypium anomalum genome as a resource for cotton improvement and evolutionary analysis of hybrid incompatibility.</title>
        <authorList>
            <person name="Grover C.E."/>
            <person name="Yuan D."/>
            <person name="Arick M.A."/>
            <person name="Miller E.R."/>
            <person name="Hu G."/>
            <person name="Peterson D.G."/>
            <person name="Wendel J.F."/>
            <person name="Udall J.A."/>
        </authorList>
    </citation>
    <scope>NUCLEOTIDE SEQUENCE [LARGE SCALE GENOMIC DNA]</scope>
    <source>
        <strain evidence="3">JFW-Udall</strain>
        <tissue evidence="3">Leaf</tissue>
    </source>
</reference>
<dbReference type="Pfam" id="PF13855">
    <property type="entry name" value="LRR_8"/>
    <property type="match status" value="1"/>
</dbReference>
<evidence type="ECO:0000256" key="1">
    <source>
        <dbReference type="ARBA" id="ARBA00022614"/>
    </source>
</evidence>
<dbReference type="OrthoDB" id="676979at2759"/>
<keyword evidence="1" id="KW-0433">Leucine-rich repeat</keyword>
<accession>A0A8J6CKL1</accession>
<dbReference type="PANTHER" id="PTHR48051:SF1">
    <property type="entry name" value="RAS SUPPRESSOR PROTEIN 1"/>
    <property type="match status" value="1"/>
</dbReference>